<feature type="domain" description="Aldehyde dehydrogenase" evidence="5">
    <location>
        <begin position="8"/>
        <end position="333"/>
    </location>
</feature>
<proteinExistence type="inferred from homology"/>
<dbReference type="InterPro" id="IPR016162">
    <property type="entry name" value="Ald_DH_N"/>
</dbReference>
<dbReference type="InterPro" id="IPR016163">
    <property type="entry name" value="Ald_DH_C"/>
</dbReference>
<evidence type="ECO:0000256" key="2">
    <source>
        <dbReference type="ARBA" id="ARBA00023002"/>
    </source>
</evidence>
<protein>
    <recommendedName>
        <fullName evidence="5">Aldehyde dehydrogenase domain-containing protein</fullName>
    </recommendedName>
</protein>
<dbReference type="Proteomes" id="UP001162156">
    <property type="component" value="Unassembled WGS sequence"/>
</dbReference>
<evidence type="ECO:0000256" key="3">
    <source>
        <dbReference type="PROSITE-ProRule" id="PRU10007"/>
    </source>
</evidence>
<evidence type="ECO:0000313" key="6">
    <source>
        <dbReference type="EMBL" id="KAJ8929821.1"/>
    </source>
</evidence>
<feature type="active site" evidence="3">
    <location>
        <position position="119"/>
    </location>
</feature>
<evidence type="ECO:0000256" key="1">
    <source>
        <dbReference type="ARBA" id="ARBA00009986"/>
    </source>
</evidence>
<dbReference type="InterPro" id="IPR015590">
    <property type="entry name" value="Aldehyde_DH_dom"/>
</dbReference>
<dbReference type="SUPFAM" id="SSF53720">
    <property type="entry name" value="ALDH-like"/>
    <property type="match status" value="1"/>
</dbReference>
<dbReference type="InterPro" id="IPR012394">
    <property type="entry name" value="Aldehyde_DH_NAD(P)"/>
</dbReference>
<comment type="similarity">
    <text evidence="1 4">Belongs to the aldehyde dehydrogenase family.</text>
</comment>
<dbReference type="Gene3D" id="3.40.605.10">
    <property type="entry name" value="Aldehyde Dehydrogenase, Chain A, domain 1"/>
    <property type="match status" value="1"/>
</dbReference>
<dbReference type="PANTHER" id="PTHR43570:SF16">
    <property type="entry name" value="ALDEHYDE DEHYDROGENASE TYPE III, ISOFORM Q"/>
    <property type="match status" value="1"/>
</dbReference>
<keyword evidence="7" id="KW-1185">Reference proteome</keyword>
<dbReference type="InterPro" id="IPR016161">
    <property type="entry name" value="Ald_DH/histidinol_DH"/>
</dbReference>
<evidence type="ECO:0000259" key="5">
    <source>
        <dbReference type="Pfam" id="PF00171"/>
    </source>
</evidence>
<gene>
    <name evidence="6" type="ORF">NQ314_017419</name>
</gene>
<dbReference type="Gene3D" id="3.40.309.10">
    <property type="entry name" value="Aldehyde Dehydrogenase, Chain A, domain 2"/>
    <property type="match status" value="1"/>
</dbReference>
<evidence type="ECO:0000256" key="4">
    <source>
        <dbReference type="RuleBase" id="RU003345"/>
    </source>
</evidence>
<dbReference type="PANTHER" id="PTHR43570">
    <property type="entry name" value="ALDEHYDE DEHYDROGENASE"/>
    <property type="match status" value="1"/>
</dbReference>
<dbReference type="EMBL" id="JANEYF010004857">
    <property type="protein sequence ID" value="KAJ8929821.1"/>
    <property type="molecule type" value="Genomic_DNA"/>
</dbReference>
<dbReference type="InterPro" id="IPR029510">
    <property type="entry name" value="Ald_DH_CS_GLU"/>
</dbReference>
<sequence>MLFRLQVFIYPEPYGVVLIIGPWNYPFMILISPLIGAIAAGNCVILKPSEIAPNTAQLVEKLVPKYLDTNCYHVINGGVPETTQLLEQRFDYIFYTGNSNVGKIVHKAASNYLTPVTLELGGKSPVYLDETADIDLAAARILWGKCINAGQSCIAPDYVLCSKEIERKFIEASKKKIREWFGENVKESSDFGRIINENHFQRIVKLLEGTQIAVGGNYDAKELFIEPTIIQGVKPTDPIMQEEIFGPLLPIVNFENAYDALNFINDREKPLALYLFSNNNNIHDLILKNTSSGNLVVNDTMMHFSCDSLPFGGVGNSGIGVCHGKFSFDTFSHGKGTLIKNLNKISEYINAPRYAPYTDSHRNFISNATKKKVSS</sequence>
<dbReference type="Pfam" id="PF00171">
    <property type="entry name" value="Aldedh"/>
    <property type="match status" value="1"/>
</dbReference>
<dbReference type="GO" id="GO:0004029">
    <property type="term" value="F:aldehyde dehydrogenase (NAD+) activity"/>
    <property type="evidence" value="ECO:0007669"/>
    <property type="project" value="TreeGrafter"/>
</dbReference>
<dbReference type="GO" id="GO:0006081">
    <property type="term" value="P:aldehyde metabolic process"/>
    <property type="evidence" value="ECO:0007669"/>
    <property type="project" value="InterPro"/>
</dbReference>
<dbReference type="GO" id="GO:0005737">
    <property type="term" value="C:cytoplasm"/>
    <property type="evidence" value="ECO:0007669"/>
    <property type="project" value="TreeGrafter"/>
</dbReference>
<comment type="caution">
    <text evidence="6">The sequence shown here is derived from an EMBL/GenBank/DDBJ whole genome shotgun (WGS) entry which is preliminary data.</text>
</comment>
<name>A0AAV8WTN9_9CUCU</name>
<dbReference type="FunFam" id="3.40.309.10:FF:000003">
    <property type="entry name" value="Aldehyde dehydrogenase"/>
    <property type="match status" value="1"/>
</dbReference>
<evidence type="ECO:0000313" key="7">
    <source>
        <dbReference type="Proteomes" id="UP001162156"/>
    </source>
</evidence>
<reference evidence="6" key="1">
    <citation type="journal article" date="2023" name="Insect Mol. Biol.">
        <title>Genome sequencing provides insights into the evolution of gene families encoding plant cell wall-degrading enzymes in longhorned beetles.</title>
        <authorList>
            <person name="Shin N.R."/>
            <person name="Okamura Y."/>
            <person name="Kirsch R."/>
            <person name="Pauchet Y."/>
        </authorList>
    </citation>
    <scope>NUCLEOTIDE SEQUENCE</scope>
    <source>
        <strain evidence="6">RBIC_L_NR</strain>
    </source>
</reference>
<accession>A0AAV8WTN9</accession>
<dbReference type="PROSITE" id="PS00687">
    <property type="entry name" value="ALDEHYDE_DEHYDR_GLU"/>
    <property type="match status" value="1"/>
</dbReference>
<dbReference type="AlphaFoldDB" id="A0AAV8WTN9"/>
<keyword evidence="2 4" id="KW-0560">Oxidoreductase</keyword>
<organism evidence="6 7">
    <name type="scientific">Rhamnusium bicolor</name>
    <dbReference type="NCBI Taxonomy" id="1586634"/>
    <lineage>
        <taxon>Eukaryota</taxon>
        <taxon>Metazoa</taxon>
        <taxon>Ecdysozoa</taxon>
        <taxon>Arthropoda</taxon>
        <taxon>Hexapoda</taxon>
        <taxon>Insecta</taxon>
        <taxon>Pterygota</taxon>
        <taxon>Neoptera</taxon>
        <taxon>Endopterygota</taxon>
        <taxon>Coleoptera</taxon>
        <taxon>Polyphaga</taxon>
        <taxon>Cucujiformia</taxon>
        <taxon>Chrysomeloidea</taxon>
        <taxon>Cerambycidae</taxon>
        <taxon>Lepturinae</taxon>
        <taxon>Rhagiini</taxon>
        <taxon>Rhamnusium</taxon>
    </lineage>
</organism>